<evidence type="ECO:0000313" key="2">
    <source>
        <dbReference type="EMBL" id="MCC2189392.1"/>
    </source>
</evidence>
<feature type="transmembrane region" description="Helical" evidence="1">
    <location>
        <begin position="477"/>
        <end position="498"/>
    </location>
</feature>
<sequence>MSYWILEFIRVGIGYIFLMYLWPSVIFRKHLSGKSLTYRFAFCSTVSVLLINTLVLSLGLFHILDGRIVFFLFYGIFIASILKEKRLRLRVSGQLRKLFAGKLGWKSFLTALADDSKYLLVTFFRRLNQKIKGRRLEYGILSVLILFAIAYFSYGAFQNHSYGWGDMYVHHAWIYGLKEGNIFSAGVYPEAMHCFIYSMDVLFGISIYSCLLFLGEIHVAALLVAVYCLFREILKSRYTVYLILAAFLTIDVVCIDEIYGMARLQYTIPQEFGLYTLFLCTLYLIRFLKRENKGFDGNLFLFMTSLAASLAIHFYVTIMAFFLCASFAVFGLNQIFRKKNFGVLVTAVILGVVISTLPMVLAFASGIPLQGSLNWGMNIINGTDTKEGRSQAVQTSTGESTEAMTGITAEKGSENASSLPSQSQLDSQQGTVIEMESSTNVPKTPLVKKVADAVIRSLKLVYQYGYVQLYGRSRAGWLLRFTIIAAILTLVNVVISIVRLKKISFNMYAGITTASFLFMLLYAAPFLGLPEIIAGARLCLPEQILLLAMMAIPADELFFLLEKTKAGHFVPQISLAGVLAIYAGTNYFGVFHGYLYYELTRYNAAVELTSEIMDAYPQYSYTIISTTEELYQSVEDARHEEILDFYNKSRLVDYYIPTEYLFFYIEKNPIYYSQYHFFSGPRWLAQDKYTKYYEYSTAVLSIGDGIEHSEISEEAVGESLLTTSKASDAYSVIINRTILESEMYHWCQEFKTRLPNEIKVYYEDENFICYVVKQNPAHLYNLNLEK</sequence>
<feature type="transmembrane region" description="Helical" evidence="1">
    <location>
        <begin position="66"/>
        <end position="82"/>
    </location>
</feature>
<feature type="transmembrane region" description="Helical" evidence="1">
    <location>
        <begin position="505"/>
        <end position="524"/>
    </location>
</feature>
<accession>A0AAE3DRS3</accession>
<dbReference type="Proteomes" id="UP001197875">
    <property type="component" value="Unassembled WGS sequence"/>
</dbReference>
<feature type="transmembrane region" description="Helical" evidence="1">
    <location>
        <begin position="205"/>
        <end position="229"/>
    </location>
</feature>
<dbReference type="RefSeq" id="WP_227614743.1">
    <property type="nucleotide sequence ID" value="NZ_JAJEPR010000007.1"/>
</dbReference>
<comment type="caution">
    <text evidence="2">The sequence shown here is derived from an EMBL/GenBank/DDBJ whole genome shotgun (WGS) entry which is preliminary data.</text>
</comment>
<reference evidence="2 3" key="1">
    <citation type="submission" date="2021-10" db="EMBL/GenBank/DDBJ databases">
        <title>Anaerobic single-cell dispensing facilitates the cultivation of human gut bacteria.</title>
        <authorList>
            <person name="Afrizal A."/>
        </authorList>
    </citation>
    <scope>NUCLEOTIDE SEQUENCE [LARGE SCALE GENOMIC DNA]</scope>
    <source>
        <strain evidence="2 3">CLA-AA-H277</strain>
    </source>
</reference>
<gene>
    <name evidence="2" type="ORF">LKD71_06140</name>
</gene>
<evidence type="ECO:0000256" key="1">
    <source>
        <dbReference type="SAM" id="Phobius"/>
    </source>
</evidence>
<evidence type="ECO:0000313" key="3">
    <source>
        <dbReference type="Proteomes" id="UP001197875"/>
    </source>
</evidence>
<feature type="transmembrane region" description="Helical" evidence="1">
    <location>
        <begin position="39"/>
        <end position="60"/>
    </location>
</feature>
<keyword evidence="1" id="KW-0812">Transmembrane</keyword>
<feature type="transmembrane region" description="Helical" evidence="1">
    <location>
        <begin position="136"/>
        <end position="157"/>
    </location>
</feature>
<keyword evidence="1" id="KW-1133">Transmembrane helix</keyword>
<dbReference type="EMBL" id="JAJEPR010000007">
    <property type="protein sequence ID" value="MCC2189392.1"/>
    <property type="molecule type" value="Genomic_DNA"/>
</dbReference>
<proteinExistence type="predicted"/>
<feature type="transmembrane region" description="Helical" evidence="1">
    <location>
        <begin position="573"/>
        <end position="597"/>
    </location>
</feature>
<organism evidence="2 3">
    <name type="scientific">Fusicatenibacter faecihominis</name>
    <dbReference type="NCBI Taxonomy" id="2881276"/>
    <lineage>
        <taxon>Bacteria</taxon>
        <taxon>Bacillati</taxon>
        <taxon>Bacillota</taxon>
        <taxon>Clostridia</taxon>
        <taxon>Lachnospirales</taxon>
        <taxon>Lachnospiraceae</taxon>
        <taxon>Fusicatenibacter</taxon>
    </lineage>
</organism>
<feature type="transmembrane region" description="Helical" evidence="1">
    <location>
        <begin position="318"/>
        <end position="336"/>
    </location>
</feature>
<name>A0AAE3DRS3_9FIRM</name>
<keyword evidence="1" id="KW-0472">Membrane</keyword>
<feature type="transmembrane region" description="Helical" evidence="1">
    <location>
        <begin position="241"/>
        <end position="260"/>
    </location>
</feature>
<protein>
    <submittedName>
        <fullName evidence="2">Uncharacterized protein</fullName>
    </submittedName>
</protein>
<feature type="transmembrane region" description="Helical" evidence="1">
    <location>
        <begin position="343"/>
        <end position="367"/>
    </location>
</feature>
<keyword evidence="3" id="KW-1185">Reference proteome</keyword>
<dbReference type="AlphaFoldDB" id="A0AAE3DRS3"/>
<feature type="transmembrane region" description="Helical" evidence="1">
    <location>
        <begin position="6"/>
        <end position="27"/>
    </location>
</feature>